<dbReference type="Pfam" id="PF00392">
    <property type="entry name" value="GntR"/>
    <property type="match status" value="1"/>
</dbReference>
<dbReference type="GO" id="GO:0003700">
    <property type="term" value="F:DNA-binding transcription factor activity"/>
    <property type="evidence" value="ECO:0007669"/>
    <property type="project" value="InterPro"/>
</dbReference>
<dbReference type="EMBL" id="CP019699">
    <property type="protein sequence ID" value="AQS55895.1"/>
    <property type="molecule type" value="Genomic_DNA"/>
</dbReference>
<dbReference type="InterPro" id="IPR036388">
    <property type="entry name" value="WH-like_DNA-bd_sf"/>
</dbReference>
<keyword evidence="6" id="KW-1185">Reference proteome</keyword>
<dbReference type="SMART" id="SM00345">
    <property type="entry name" value="HTH_GNTR"/>
    <property type="match status" value="1"/>
</dbReference>
<organism evidence="5 6">
    <name type="scientific">Novibacillus thermophilus</name>
    <dbReference type="NCBI Taxonomy" id="1471761"/>
    <lineage>
        <taxon>Bacteria</taxon>
        <taxon>Bacillati</taxon>
        <taxon>Bacillota</taxon>
        <taxon>Bacilli</taxon>
        <taxon>Bacillales</taxon>
        <taxon>Thermoactinomycetaceae</taxon>
        <taxon>Novibacillus</taxon>
    </lineage>
</organism>
<dbReference type="Gene3D" id="1.10.10.10">
    <property type="entry name" value="Winged helix-like DNA-binding domain superfamily/Winged helix DNA-binding domain"/>
    <property type="match status" value="1"/>
</dbReference>
<sequence>MAFQRVKPKKIYEEVAEQIEKMIREKEIKPGDQLASVQTLAEQFGVGRSAVREALSALRAKGLLEMRQGEGTFVRSYDRTVISHAISTAVLMNPKEIRDLLEVRKFLEVGSAGAAAERRSEEDLARMRAALSDMEEHLDDEAVGERADVQFHLAVTKASANGMLQHLMNTVAETMTANMGDSRRLWLYADSSSAKQLFKEHQAIYEAIRERNREQAEQLMFRHLDKVERTVWQFLVQKQNH</sequence>
<dbReference type="OrthoDB" id="9782299at2"/>
<protein>
    <submittedName>
        <fullName evidence="5">GntR family transcriptional regulator</fullName>
    </submittedName>
</protein>
<dbReference type="RefSeq" id="WP_077719758.1">
    <property type="nucleotide sequence ID" value="NZ_CP019699.1"/>
</dbReference>
<proteinExistence type="predicted"/>
<dbReference type="InterPro" id="IPR011711">
    <property type="entry name" value="GntR_C"/>
</dbReference>
<dbReference type="PANTHER" id="PTHR43537:SF5">
    <property type="entry name" value="UXU OPERON TRANSCRIPTIONAL REGULATOR"/>
    <property type="match status" value="1"/>
</dbReference>
<dbReference type="Gene3D" id="1.20.120.530">
    <property type="entry name" value="GntR ligand-binding domain-like"/>
    <property type="match status" value="1"/>
</dbReference>
<dbReference type="Proteomes" id="UP000188603">
    <property type="component" value="Chromosome"/>
</dbReference>
<evidence type="ECO:0000256" key="3">
    <source>
        <dbReference type="ARBA" id="ARBA00023163"/>
    </source>
</evidence>
<accession>A0A1U9K763</accession>
<dbReference type="PANTHER" id="PTHR43537">
    <property type="entry name" value="TRANSCRIPTIONAL REGULATOR, GNTR FAMILY"/>
    <property type="match status" value="1"/>
</dbReference>
<dbReference type="SMART" id="SM00895">
    <property type="entry name" value="FCD"/>
    <property type="match status" value="1"/>
</dbReference>
<dbReference type="PROSITE" id="PS50949">
    <property type="entry name" value="HTH_GNTR"/>
    <property type="match status" value="1"/>
</dbReference>
<keyword evidence="1" id="KW-0805">Transcription regulation</keyword>
<keyword evidence="3" id="KW-0804">Transcription</keyword>
<name>A0A1U9K763_9BACL</name>
<evidence type="ECO:0000313" key="5">
    <source>
        <dbReference type="EMBL" id="AQS55895.1"/>
    </source>
</evidence>
<evidence type="ECO:0000313" key="6">
    <source>
        <dbReference type="Proteomes" id="UP000188603"/>
    </source>
</evidence>
<dbReference type="CDD" id="cd07377">
    <property type="entry name" value="WHTH_GntR"/>
    <property type="match status" value="1"/>
</dbReference>
<dbReference type="InterPro" id="IPR000524">
    <property type="entry name" value="Tscrpt_reg_HTH_GntR"/>
</dbReference>
<reference evidence="5 6" key="1">
    <citation type="journal article" date="2015" name="Int. J. Syst. Evol. Microbiol.">
        <title>Novibacillus thermophilus gen. nov., sp. nov., a Gram-staining-negative and moderately thermophilic member of the family Thermoactinomycetaceae.</title>
        <authorList>
            <person name="Yang G."/>
            <person name="Chen J."/>
            <person name="Zhou S."/>
        </authorList>
    </citation>
    <scope>NUCLEOTIDE SEQUENCE [LARGE SCALE GENOMIC DNA]</scope>
    <source>
        <strain evidence="5 6">SG-1</strain>
    </source>
</reference>
<evidence type="ECO:0000259" key="4">
    <source>
        <dbReference type="PROSITE" id="PS50949"/>
    </source>
</evidence>
<dbReference type="SUPFAM" id="SSF46785">
    <property type="entry name" value="Winged helix' DNA-binding domain"/>
    <property type="match status" value="1"/>
</dbReference>
<dbReference type="InterPro" id="IPR036390">
    <property type="entry name" value="WH_DNA-bd_sf"/>
</dbReference>
<dbReference type="STRING" id="1471761.B0W44_08915"/>
<gene>
    <name evidence="5" type="ORF">B0W44_08915</name>
</gene>
<dbReference type="KEGG" id="ntr:B0W44_08915"/>
<feature type="domain" description="HTH gntR-type" evidence="4">
    <location>
        <begin position="9"/>
        <end position="77"/>
    </location>
</feature>
<evidence type="ECO:0000256" key="1">
    <source>
        <dbReference type="ARBA" id="ARBA00023015"/>
    </source>
</evidence>
<dbReference type="GO" id="GO:0003677">
    <property type="term" value="F:DNA binding"/>
    <property type="evidence" value="ECO:0007669"/>
    <property type="project" value="UniProtKB-KW"/>
</dbReference>
<dbReference type="InterPro" id="IPR008920">
    <property type="entry name" value="TF_FadR/GntR_C"/>
</dbReference>
<keyword evidence="2" id="KW-0238">DNA-binding</keyword>
<dbReference type="SUPFAM" id="SSF48008">
    <property type="entry name" value="GntR ligand-binding domain-like"/>
    <property type="match status" value="1"/>
</dbReference>
<dbReference type="AlphaFoldDB" id="A0A1U9K763"/>
<dbReference type="Pfam" id="PF07729">
    <property type="entry name" value="FCD"/>
    <property type="match status" value="1"/>
</dbReference>
<dbReference type="PRINTS" id="PR00035">
    <property type="entry name" value="HTHGNTR"/>
</dbReference>
<evidence type="ECO:0000256" key="2">
    <source>
        <dbReference type="ARBA" id="ARBA00023125"/>
    </source>
</evidence>